<evidence type="ECO:0000256" key="1">
    <source>
        <dbReference type="ARBA" id="ARBA00004651"/>
    </source>
</evidence>
<dbReference type="EMBL" id="PFBD01000008">
    <property type="protein sequence ID" value="PIR87317.1"/>
    <property type="molecule type" value="Genomic_DNA"/>
</dbReference>
<evidence type="ECO:0000256" key="3">
    <source>
        <dbReference type="ARBA" id="ARBA00022692"/>
    </source>
</evidence>
<name>A0A2H0ULN9_9BACT</name>
<dbReference type="GO" id="GO:0005886">
    <property type="term" value="C:plasma membrane"/>
    <property type="evidence" value="ECO:0007669"/>
    <property type="project" value="UniProtKB-SubCell"/>
</dbReference>
<keyword evidence="4 6" id="KW-1133">Transmembrane helix</keyword>
<feature type="transmembrane region" description="Helical" evidence="6">
    <location>
        <begin position="223"/>
        <end position="243"/>
    </location>
</feature>
<sequence>MTKALRSYGPFLIAFAALLWAVDGILRRSLFSLPPITIVFYEHLIGALLILPFFFVAWKKQARSLTKSEWIVMVVVALLSGVLGTLFFTAALVRVGFISFSVVFLLQKLQPIFAIATAAILLKERVTLRYGVWAVVAFVAAYFVTFPAGMVNFGETGVIAAALLAGAAAFAWGSSTAFSRYALIDHSHTVITGLRFFITVPLAFVGVLLLGQFSSLSGVEPGQFGRLFIIALSTGMVALWIYYRGLKVTQAKVSTIVELIFPFTAVFIDIFLYDTVLHWSQYAAAAVLMLAIYQVSRLNQEKGTAGLPETGASDTL</sequence>
<feature type="transmembrane region" description="Helical" evidence="6">
    <location>
        <begin position="7"/>
        <end position="26"/>
    </location>
</feature>
<gene>
    <name evidence="8" type="ORF">COU11_01035</name>
</gene>
<protein>
    <submittedName>
        <fullName evidence="8">EamA family transporter</fullName>
    </submittedName>
</protein>
<dbReference type="InterPro" id="IPR037185">
    <property type="entry name" value="EmrE-like"/>
</dbReference>
<comment type="subcellular location">
    <subcellularLocation>
        <location evidence="1">Cell membrane</location>
        <topology evidence="1">Multi-pass membrane protein</topology>
    </subcellularLocation>
</comment>
<accession>A0A2H0ULN9</accession>
<feature type="transmembrane region" description="Helical" evidence="6">
    <location>
        <begin position="70"/>
        <end position="91"/>
    </location>
</feature>
<feature type="transmembrane region" description="Helical" evidence="6">
    <location>
        <begin position="97"/>
        <end position="121"/>
    </location>
</feature>
<dbReference type="InterPro" id="IPR000620">
    <property type="entry name" value="EamA_dom"/>
</dbReference>
<organism evidence="8 9">
    <name type="scientific">Candidatus Harrisonbacteria bacterium CG10_big_fil_rev_8_21_14_0_10_49_15</name>
    <dbReference type="NCBI Taxonomy" id="1974587"/>
    <lineage>
        <taxon>Bacteria</taxon>
        <taxon>Candidatus Harrisoniibacteriota</taxon>
    </lineage>
</organism>
<evidence type="ECO:0000313" key="9">
    <source>
        <dbReference type="Proteomes" id="UP000229526"/>
    </source>
</evidence>
<comment type="caution">
    <text evidence="8">The sequence shown here is derived from an EMBL/GenBank/DDBJ whole genome shotgun (WGS) entry which is preliminary data.</text>
</comment>
<keyword evidence="5 6" id="KW-0472">Membrane</keyword>
<evidence type="ECO:0000256" key="4">
    <source>
        <dbReference type="ARBA" id="ARBA00022989"/>
    </source>
</evidence>
<feature type="transmembrane region" description="Helical" evidence="6">
    <location>
        <begin position="130"/>
        <end position="151"/>
    </location>
</feature>
<evidence type="ECO:0000256" key="5">
    <source>
        <dbReference type="ARBA" id="ARBA00023136"/>
    </source>
</evidence>
<dbReference type="PANTHER" id="PTHR32322">
    <property type="entry name" value="INNER MEMBRANE TRANSPORTER"/>
    <property type="match status" value="1"/>
</dbReference>
<feature type="transmembrane region" description="Helical" evidence="6">
    <location>
        <begin position="157"/>
        <end position="178"/>
    </location>
</feature>
<feature type="domain" description="EamA" evidence="7">
    <location>
        <begin position="161"/>
        <end position="295"/>
    </location>
</feature>
<reference evidence="9" key="1">
    <citation type="submission" date="2017-09" db="EMBL/GenBank/DDBJ databases">
        <title>Depth-based differentiation of microbial function through sediment-hosted aquifers and enrichment of novel symbionts in the deep terrestrial subsurface.</title>
        <authorList>
            <person name="Probst A.J."/>
            <person name="Ladd B."/>
            <person name="Jarett J.K."/>
            <person name="Geller-Mcgrath D.E."/>
            <person name="Sieber C.M.K."/>
            <person name="Emerson J.B."/>
            <person name="Anantharaman K."/>
            <person name="Thomas B.C."/>
            <person name="Malmstrom R."/>
            <person name="Stieglmeier M."/>
            <person name="Klingl A."/>
            <person name="Woyke T."/>
            <person name="Ryan C.M."/>
            <person name="Banfield J.F."/>
        </authorList>
    </citation>
    <scope>NUCLEOTIDE SEQUENCE [LARGE SCALE GENOMIC DNA]</scope>
</reference>
<evidence type="ECO:0000259" key="7">
    <source>
        <dbReference type="Pfam" id="PF00892"/>
    </source>
</evidence>
<evidence type="ECO:0000256" key="6">
    <source>
        <dbReference type="SAM" id="Phobius"/>
    </source>
</evidence>
<dbReference type="Proteomes" id="UP000229526">
    <property type="component" value="Unassembled WGS sequence"/>
</dbReference>
<dbReference type="PANTHER" id="PTHR32322:SF18">
    <property type="entry name" value="S-ADENOSYLMETHIONINE_S-ADENOSYLHOMOCYSTEINE TRANSPORTER"/>
    <property type="match status" value="1"/>
</dbReference>
<evidence type="ECO:0000256" key="2">
    <source>
        <dbReference type="ARBA" id="ARBA00022475"/>
    </source>
</evidence>
<feature type="transmembrane region" description="Helical" evidence="6">
    <location>
        <begin position="190"/>
        <end position="211"/>
    </location>
</feature>
<dbReference type="Pfam" id="PF00892">
    <property type="entry name" value="EamA"/>
    <property type="match status" value="2"/>
</dbReference>
<dbReference type="InterPro" id="IPR050638">
    <property type="entry name" value="AA-Vitamin_Transporters"/>
</dbReference>
<feature type="transmembrane region" description="Helical" evidence="6">
    <location>
        <begin position="38"/>
        <end position="58"/>
    </location>
</feature>
<keyword evidence="2" id="KW-1003">Cell membrane</keyword>
<feature type="transmembrane region" description="Helical" evidence="6">
    <location>
        <begin position="255"/>
        <end position="273"/>
    </location>
</feature>
<dbReference type="AlphaFoldDB" id="A0A2H0ULN9"/>
<dbReference type="SUPFAM" id="SSF103481">
    <property type="entry name" value="Multidrug resistance efflux transporter EmrE"/>
    <property type="match status" value="2"/>
</dbReference>
<keyword evidence="3 6" id="KW-0812">Transmembrane</keyword>
<evidence type="ECO:0000313" key="8">
    <source>
        <dbReference type="EMBL" id="PIR87317.1"/>
    </source>
</evidence>
<proteinExistence type="predicted"/>
<feature type="domain" description="EamA" evidence="7">
    <location>
        <begin position="9"/>
        <end position="145"/>
    </location>
</feature>